<dbReference type="GO" id="GO:0046872">
    <property type="term" value="F:metal ion binding"/>
    <property type="evidence" value="ECO:0007669"/>
    <property type="project" value="UniProtKB-KW"/>
</dbReference>
<feature type="domain" description="Class III cytochrome C" evidence="7">
    <location>
        <begin position="51"/>
        <end position="113"/>
    </location>
</feature>
<dbReference type="InterPro" id="IPR020942">
    <property type="entry name" value="Cyt_c_III_dom"/>
</dbReference>
<evidence type="ECO:0000256" key="3">
    <source>
        <dbReference type="ARBA" id="ARBA00022723"/>
    </source>
</evidence>
<keyword evidence="5" id="KW-0249">Electron transport</keyword>
<evidence type="ECO:0000313" key="8">
    <source>
        <dbReference type="EMBL" id="RJP73713.1"/>
    </source>
</evidence>
<dbReference type="SUPFAM" id="SSF48695">
    <property type="entry name" value="Multiheme cytochromes"/>
    <property type="match status" value="3"/>
</dbReference>
<gene>
    <name evidence="8" type="ORF">C4532_04095</name>
</gene>
<proteinExistence type="predicted"/>
<dbReference type="AlphaFoldDB" id="A0A419F5N5"/>
<keyword evidence="3" id="KW-0479">Metal-binding</keyword>
<dbReference type="GO" id="GO:0009055">
    <property type="term" value="F:electron transfer activity"/>
    <property type="evidence" value="ECO:0007669"/>
    <property type="project" value="InterPro"/>
</dbReference>
<evidence type="ECO:0000259" key="7">
    <source>
        <dbReference type="Pfam" id="PF02085"/>
    </source>
</evidence>
<evidence type="ECO:0000256" key="6">
    <source>
        <dbReference type="ARBA" id="ARBA00023004"/>
    </source>
</evidence>
<evidence type="ECO:0000313" key="9">
    <source>
        <dbReference type="Proteomes" id="UP000285961"/>
    </source>
</evidence>
<keyword evidence="1" id="KW-0813">Transport</keyword>
<dbReference type="EMBL" id="QZKI01000025">
    <property type="protein sequence ID" value="RJP73713.1"/>
    <property type="molecule type" value="Genomic_DNA"/>
</dbReference>
<evidence type="ECO:0000256" key="1">
    <source>
        <dbReference type="ARBA" id="ARBA00022448"/>
    </source>
</evidence>
<keyword evidence="6" id="KW-0408">Iron</keyword>
<organism evidence="8 9">
    <name type="scientific">Candidatus Abyssobacteria bacterium SURF_17</name>
    <dbReference type="NCBI Taxonomy" id="2093361"/>
    <lineage>
        <taxon>Bacteria</taxon>
        <taxon>Pseudomonadati</taxon>
        <taxon>Candidatus Hydrogenedentota</taxon>
        <taxon>Candidatus Abyssobacteria</taxon>
    </lineage>
</organism>
<name>A0A419F5N5_9BACT</name>
<dbReference type="GO" id="GO:0020037">
    <property type="term" value="F:heme binding"/>
    <property type="evidence" value="ECO:0007669"/>
    <property type="project" value="InterPro"/>
</dbReference>
<keyword evidence="2" id="KW-0349">Heme</keyword>
<dbReference type="Gene3D" id="3.90.10.10">
    <property type="entry name" value="Cytochrome C3"/>
    <property type="match status" value="5"/>
</dbReference>
<sequence length="572" mass="63493">MSSCLCTSAWRLGRVMAGFDRPRLFAAFAALITLTTVVSLAEAQISPGELHSSHAFLEGVDNCVRCHSPQGNQLPDKCLECHTLIAEQRRTGKGLHARTEYRECVLCHVEHHGRDYNLIYFEGGEESFDHRVTGFELEGKHAGLKCRQCHRPENIRSQSVVAAKNVSLERTWLGLERACASCHVDEHHSQFTQACGDCHAASSWRPAAGFDHSAARFVLRGRHVDIPCDKCHVFQTFVDPPSDSGFVRYRPVDHGQCSSCHRDPHAGRLGPNCTDCHDAAGWGQVRAESFDHDRTRYPVEGRHITVPCDKCHGARGSTGPLKFASCSDCHSDYHERAFARRDKRGACEECHTVQGFRPALFTISKHAATDFALSGAHLAIPCEKCHRTPEGYQKFTFTSVECLECHRDPHQGQVDRLVAVAGCRTCHTDRTWSDVYFDHSTTSFPLAGRHTTVACRSCHLREGPPQVTEVRFAPLSDRCESCHTDVHRGQFAGDETGTDCARCHTPPAWTQLHFDHTRDASFVLDGAHRAVPCNKCHPSVSDQTGRYVRYRGVTTQCAACHGNSAGGRESKS</sequence>
<keyword evidence="4" id="KW-0732">Signal</keyword>
<comment type="caution">
    <text evidence="8">The sequence shown here is derived from an EMBL/GenBank/DDBJ whole genome shotgun (WGS) entry which is preliminary data.</text>
</comment>
<evidence type="ECO:0000256" key="5">
    <source>
        <dbReference type="ARBA" id="ARBA00022982"/>
    </source>
</evidence>
<dbReference type="Proteomes" id="UP000285961">
    <property type="component" value="Unassembled WGS sequence"/>
</dbReference>
<protein>
    <recommendedName>
        <fullName evidence="7">Class III cytochrome C domain-containing protein</fullName>
    </recommendedName>
</protein>
<dbReference type="Pfam" id="PF02085">
    <property type="entry name" value="Cytochrom_CIII"/>
    <property type="match status" value="1"/>
</dbReference>
<evidence type="ECO:0000256" key="2">
    <source>
        <dbReference type="ARBA" id="ARBA00022617"/>
    </source>
</evidence>
<dbReference type="InterPro" id="IPR036280">
    <property type="entry name" value="Multihaem_cyt_sf"/>
</dbReference>
<dbReference type="PANTHER" id="PTHR35038">
    <property type="entry name" value="DISSIMILATORY SULFITE REDUCTASE SIRA"/>
    <property type="match status" value="1"/>
</dbReference>
<accession>A0A419F5N5</accession>
<reference evidence="8 9" key="1">
    <citation type="journal article" date="2017" name="ISME J.">
        <title>Energy and carbon metabolisms in a deep terrestrial subsurface fluid microbial community.</title>
        <authorList>
            <person name="Momper L."/>
            <person name="Jungbluth S.P."/>
            <person name="Lee M.D."/>
            <person name="Amend J.P."/>
        </authorList>
    </citation>
    <scope>NUCLEOTIDE SEQUENCE [LARGE SCALE GENOMIC DNA]</scope>
    <source>
        <strain evidence="8">SURF_17</strain>
    </source>
</reference>
<evidence type="ECO:0000256" key="4">
    <source>
        <dbReference type="ARBA" id="ARBA00022729"/>
    </source>
</evidence>
<dbReference type="InterPro" id="IPR051829">
    <property type="entry name" value="Multiheme_Cytochr_ET"/>
</dbReference>